<name>G7YHE6_CLOSI</name>
<accession>G7YHE6</accession>
<evidence type="ECO:0000313" key="2">
    <source>
        <dbReference type="Proteomes" id="UP000008909"/>
    </source>
</evidence>
<keyword evidence="2" id="KW-1185">Reference proteome</keyword>
<proteinExistence type="predicted"/>
<dbReference type="Proteomes" id="UP000008909">
    <property type="component" value="Unassembled WGS sequence"/>
</dbReference>
<dbReference type="AlphaFoldDB" id="G7YHE6"/>
<organism evidence="1 2">
    <name type="scientific">Clonorchis sinensis</name>
    <name type="common">Chinese liver fluke</name>
    <dbReference type="NCBI Taxonomy" id="79923"/>
    <lineage>
        <taxon>Eukaryota</taxon>
        <taxon>Metazoa</taxon>
        <taxon>Spiralia</taxon>
        <taxon>Lophotrochozoa</taxon>
        <taxon>Platyhelminthes</taxon>
        <taxon>Trematoda</taxon>
        <taxon>Digenea</taxon>
        <taxon>Opisthorchiida</taxon>
        <taxon>Opisthorchiata</taxon>
        <taxon>Opisthorchiidae</taxon>
        <taxon>Clonorchis</taxon>
    </lineage>
</organism>
<evidence type="ECO:0000313" key="1">
    <source>
        <dbReference type="EMBL" id="GAA52379.1"/>
    </source>
</evidence>
<reference evidence="1" key="1">
    <citation type="journal article" date="2011" name="Genome Biol.">
        <title>The draft genome of the carcinogenic human liver fluke Clonorchis sinensis.</title>
        <authorList>
            <person name="Wang X."/>
            <person name="Chen W."/>
            <person name="Huang Y."/>
            <person name="Sun J."/>
            <person name="Men J."/>
            <person name="Liu H."/>
            <person name="Luo F."/>
            <person name="Guo L."/>
            <person name="Lv X."/>
            <person name="Deng C."/>
            <person name="Zhou C."/>
            <person name="Fan Y."/>
            <person name="Li X."/>
            <person name="Huang L."/>
            <person name="Hu Y."/>
            <person name="Liang C."/>
            <person name="Hu X."/>
            <person name="Xu J."/>
            <person name="Yu X."/>
        </authorList>
    </citation>
    <scope>NUCLEOTIDE SEQUENCE [LARGE SCALE GENOMIC DNA]</scope>
    <source>
        <strain evidence="1">Henan</strain>
    </source>
</reference>
<reference key="2">
    <citation type="submission" date="2011-10" db="EMBL/GenBank/DDBJ databases">
        <title>The genome and transcriptome sequence of Clonorchis sinensis provide insights into the carcinogenic liver fluke.</title>
        <authorList>
            <person name="Wang X."/>
            <person name="Huang Y."/>
            <person name="Chen W."/>
            <person name="Liu H."/>
            <person name="Guo L."/>
            <person name="Chen Y."/>
            <person name="Luo F."/>
            <person name="Zhou W."/>
            <person name="Sun J."/>
            <person name="Mao Q."/>
            <person name="Liang P."/>
            <person name="Zhou C."/>
            <person name="Tian Y."/>
            <person name="Men J."/>
            <person name="Lv X."/>
            <person name="Huang L."/>
            <person name="Zhou J."/>
            <person name="Hu Y."/>
            <person name="Li R."/>
            <person name="Zhang F."/>
            <person name="Lei H."/>
            <person name="Li X."/>
            <person name="Hu X."/>
            <person name="Liang C."/>
            <person name="Xu J."/>
            <person name="Wu Z."/>
            <person name="Yu X."/>
        </authorList>
    </citation>
    <scope>NUCLEOTIDE SEQUENCE</scope>
    <source>
        <strain>Henan</strain>
    </source>
</reference>
<sequence>MGTTGLPLSSTLLSNNIGDVASIGDETFAMNLPSPANKPTIMNLRITIAIVTVFALSKQRTTDGLHKRPSRVAPIKTILGGEKSDVSIAYSCYVVTGDSSWNQQIFPSIMNFQNIRPISPVLCRSAEFQQMLLLKLCQGATISGTYLAVNLSIYTISSHCQKSVRTHLSKGTVWVGFLNSVDKMLTSDPITPGDTSVQSASLEALDGEEAKTTWCPGPFLLKYEKCYKVRRKPYGFKRGGEYTFKNSATLDCAEDARSPECSNTQDWAADEENYRHIEYNFEFEFRLSIDVSLSRNACRSGAKFYRKQVIRPHLGKFRFTIGLEVLNGTLALYPAQRYREGRKSKIQDVKGVPPLIGEFSPDLRSAYTLGSSRYSVSNLLIFECPSGQKVEPSWYRTHTLRLQTSVLPTTPARLVMEPSYCRDIVLKCPKRAFRYDTWHVQLRHAKTKPDFNYHLYGNEADCSIKRKTDEHGC</sequence>
<protein>
    <submittedName>
        <fullName evidence="1">Uncharacterized protein</fullName>
    </submittedName>
</protein>
<dbReference type="EMBL" id="DF143284">
    <property type="protein sequence ID" value="GAA52379.1"/>
    <property type="molecule type" value="Genomic_DNA"/>
</dbReference>
<gene>
    <name evidence="1" type="ORF">CLF_107964</name>
</gene>